<name>A0AAV0QP41_9ROSI</name>
<organism evidence="2 3">
    <name type="scientific">Linum tenue</name>
    <dbReference type="NCBI Taxonomy" id="586396"/>
    <lineage>
        <taxon>Eukaryota</taxon>
        <taxon>Viridiplantae</taxon>
        <taxon>Streptophyta</taxon>
        <taxon>Embryophyta</taxon>
        <taxon>Tracheophyta</taxon>
        <taxon>Spermatophyta</taxon>
        <taxon>Magnoliopsida</taxon>
        <taxon>eudicotyledons</taxon>
        <taxon>Gunneridae</taxon>
        <taxon>Pentapetalae</taxon>
        <taxon>rosids</taxon>
        <taxon>fabids</taxon>
        <taxon>Malpighiales</taxon>
        <taxon>Linaceae</taxon>
        <taxon>Linum</taxon>
    </lineage>
</organism>
<reference evidence="2" key="1">
    <citation type="submission" date="2022-08" db="EMBL/GenBank/DDBJ databases">
        <authorList>
            <person name="Gutierrez-Valencia J."/>
        </authorList>
    </citation>
    <scope>NUCLEOTIDE SEQUENCE</scope>
</reference>
<dbReference type="EMBL" id="CAMGYJ010000010">
    <property type="protein sequence ID" value="CAI0547225.1"/>
    <property type="molecule type" value="Genomic_DNA"/>
</dbReference>
<dbReference type="AlphaFoldDB" id="A0AAV0QP41"/>
<comment type="caution">
    <text evidence="2">The sequence shown here is derived from an EMBL/GenBank/DDBJ whole genome shotgun (WGS) entry which is preliminary data.</text>
</comment>
<keyword evidence="3" id="KW-1185">Reference proteome</keyword>
<evidence type="ECO:0000256" key="1">
    <source>
        <dbReference type="SAM" id="SignalP"/>
    </source>
</evidence>
<feature type="signal peptide" evidence="1">
    <location>
        <begin position="1"/>
        <end position="21"/>
    </location>
</feature>
<gene>
    <name evidence="2" type="ORF">LITE_LOCUS44283</name>
</gene>
<protein>
    <submittedName>
        <fullName evidence="2">Uncharacterized protein</fullName>
    </submittedName>
</protein>
<proteinExistence type="predicted"/>
<accession>A0AAV0QP41</accession>
<sequence length="43" mass="4949">MRLSQGIRILISAVCFLCLRYQNITVSCSCVELMGTTIVWRRN</sequence>
<keyword evidence="1" id="KW-0732">Signal</keyword>
<dbReference type="Proteomes" id="UP001154282">
    <property type="component" value="Unassembled WGS sequence"/>
</dbReference>
<feature type="chain" id="PRO_5043897545" evidence="1">
    <location>
        <begin position="22"/>
        <end position="43"/>
    </location>
</feature>
<evidence type="ECO:0000313" key="3">
    <source>
        <dbReference type="Proteomes" id="UP001154282"/>
    </source>
</evidence>
<evidence type="ECO:0000313" key="2">
    <source>
        <dbReference type="EMBL" id="CAI0547225.1"/>
    </source>
</evidence>